<sequence>MMLSLRFHHRNKHSYQQDGCITMPRVGFIIPLIKIGVTKLKMEIMCHGKRPPWHTFEATPNAVGSQIAPTLVFSISFQDTRFQEPPIHLPQKVESGPVSQKWNQGHGQEKRRVGEDGGKAETGSSFGNSENLESITPVLLSWNPKENHGILH</sequence>
<evidence type="ECO:0000313" key="3">
    <source>
        <dbReference type="Proteomes" id="UP000326396"/>
    </source>
</evidence>
<dbReference type="EMBL" id="SZYD01000018">
    <property type="protein sequence ID" value="KAD2805257.1"/>
    <property type="molecule type" value="Genomic_DNA"/>
</dbReference>
<organism evidence="2 3">
    <name type="scientific">Mikania micrantha</name>
    <name type="common">bitter vine</name>
    <dbReference type="NCBI Taxonomy" id="192012"/>
    <lineage>
        <taxon>Eukaryota</taxon>
        <taxon>Viridiplantae</taxon>
        <taxon>Streptophyta</taxon>
        <taxon>Embryophyta</taxon>
        <taxon>Tracheophyta</taxon>
        <taxon>Spermatophyta</taxon>
        <taxon>Magnoliopsida</taxon>
        <taxon>eudicotyledons</taxon>
        <taxon>Gunneridae</taxon>
        <taxon>Pentapetalae</taxon>
        <taxon>asterids</taxon>
        <taxon>campanulids</taxon>
        <taxon>Asterales</taxon>
        <taxon>Asteraceae</taxon>
        <taxon>Asteroideae</taxon>
        <taxon>Heliantheae alliance</taxon>
        <taxon>Eupatorieae</taxon>
        <taxon>Mikania</taxon>
    </lineage>
</organism>
<dbReference type="Proteomes" id="UP000326396">
    <property type="component" value="Linkage Group LG8"/>
</dbReference>
<reference evidence="2 3" key="1">
    <citation type="submission" date="2019-05" db="EMBL/GenBank/DDBJ databases">
        <title>Mikania micrantha, genome provides insights into the molecular mechanism of rapid growth.</title>
        <authorList>
            <person name="Liu B."/>
        </authorList>
    </citation>
    <scope>NUCLEOTIDE SEQUENCE [LARGE SCALE GENOMIC DNA]</scope>
    <source>
        <strain evidence="2">NLD-2019</strain>
        <tissue evidence="2">Leaf</tissue>
    </source>
</reference>
<feature type="compositionally biased region" description="Polar residues" evidence="1">
    <location>
        <begin position="97"/>
        <end position="106"/>
    </location>
</feature>
<keyword evidence="3" id="KW-1185">Reference proteome</keyword>
<accession>A0A5N6LUL6</accession>
<evidence type="ECO:0000313" key="2">
    <source>
        <dbReference type="EMBL" id="KAD2805257.1"/>
    </source>
</evidence>
<proteinExistence type="predicted"/>
<feature type="compositionally biased region" description="Basic and acidic residues" evidence="1">
    <location>
        <begin position="107"/>
        <end position="119"/>
    </location>
</feature>
<feature type="region of interest" description="Disordered" evidence="1">
    <location>
        <begin position="88"/>
        <end position="130"/>
    </location>
</feature>
<protein>
    <submittedName>
        <fullName evidence="2">Uncharacterized protein</fullName>
    </submittedName>
</protein>
<name>A0A5N6LUL6_9ASTR</name>
<dbReference type="AlphaFoldDB" id="A0A5N6LUL6"/>
<evidence type="ECO:0000256" key="1">
    <source>
        <dbReference type="SAM" id="MobiDB-lite"/>
    </source>
</evidence>
<comment type="caution">
    <text evidence="2">The sequence shown here is derived from an EMBL/GenBank/DDBJ whole genome shotgun (WGS) entry which is preliminary data.</text>
</comment>
<gene>
    <name evidence="2" type="ORF">E3N88_38634</name>
</gene>